<evidence type="ECO:0000313" key="5">
    <source>
        <dbReference type="EMBL" id="KAE9265870.1"/>
    </source>
</evidence>
<evidence type="ECO:0000313" key="7">
    <source>
        <dbReference type="Proteomes" id="UP000437068"/>
    </source>
</evidence>
<dbReference type="Proteomes" id="UP000460718">
    <property type="component" value="Unassembled WGS sequence"/>
</dbReference>
<accession>A0A6A4B2B7</accession>
<dbReference type="AlphaFoldDB" id="A0A6A4B2B7"/>
<evidence type="ECO:0000313" key="6">
    <source>
        <dbReference type="Proteomes" id="UP000429523"/>
    </source>
</evidence>
<evidence type="ECO:0000313" key="3">
    <source>
        <dbReference type="EMBL" id="KAE9166241.1"/>
    </source>
</evidence>
<dbReference type="EMBL" id="QXGE01006126">
    <property type="protein sequence ID" value="KAE9265870.1"/>
    <property type="molecule type" value="Genomic_DNA"/>
</dbReference>
<evidence type="ECO:0000313" key="4">
    <source>
        <dbReference type="EMBL" id="KAE9190805.1"/>
    </source>
</evidence>
<evidence type="ECO:0000313" key="2">
    <source>
        <dbReference type="EMBL" id="KAE8959757.1"/>
    </source>
</evidence>
<proteinExistence type="predicted"/>
<dbReference type="EMBL" id="QXGC01002102">
    <property type="protein sequence ID" value="KAE9190805.1"/>
    <property type="molecule type" value="Genomic_DNA"/>
</dbReference>
<evidence type="ECO:0000313" key="10">
    <source>
        <dbReference type="Proteomes" id="UP000476176"/>
    </source>
</evidence>
<dbReference type="Proteomes" id="UP000429523">
    <property type="component" value="Unassembled WGS sequence"/>
</dbReference>
<dbReference type="EMBL" id="QXFW01006235">
    <property type="protein sequence ID" value="KAE8959757.1"/>
    <property type="molecule type" value="Genomic_DNA"/>
</dbReference>
<dbReference type="EMBL" id="QXGF01005533">
    <property type="protein sequence ID" value="KAE8918588.1"/>
    <property type="molecule type" value="Genomic_DNA"/>
</dbReference>
<name>A0A6A4B2B7_9STRA</name>
<evidence type="ECO:0000313" key="8">
    <source>
        <dbReference type="Proteomes" id="UP000440367"/>
    </source>
</evidence>
<organism evidence="5 7">
    <name type="scientific">Phytophthora fragariae</name>
    <dbReference type="NCBI Taxonomy" id="53985"/>
    <lineage>
        <taxon>Eukaryota</taxon>
        <taxon>Sar</taxon>
        <taxon>Stramenopiles</taxon>
        <taxon>Oomycota</taxon>
        <taxon>Peronosporomycetes</taxon>
        <taxon>Peronosporales</taxon>
        <taxon>Peronosporaceae</taxon>
        <taxon>Phytophthora</taxon>
    </lineage>
</organism>
<protein>
    <submittedName>
        <fullName evidence="5">Uncharacterized protein</fullName>
    </submittedName>
</protein>
<dbReference type="Proteomes" id="UP000437068">
    <property type="component" value="Unassembled WGS sequence"/>
</dbReference>
<dbReference type="Proteomes" id="UP000440367">
    <property type="component" value="Unassembled WGS sequence"/>
</dbReference>
<evidence type="ECO:0000313" key="9">
    <source>
        <dbReference type="Proteomes" id="UP000460718"/>
    </source>
</evidence>
<gene>
    <name evidence="5" type="ORF">PF001_g30708</name>
    <name evidence="3" type="ORF">PF002_g31163</name>
    <name evidence="4" type="ORF">PF004_g21795</name>
    <name evidence="1" type="ORF">PF009_g31099</name>
    <name evidence="2" type="ORF">PF011_g30326</name>
</gene>
<dbReference type="Proteomes" id="UP000476176">
    <property type="component" value="Unassembled WGS sequence"/>
</dbReference>
<comment type="caution">
    <text evidence="5">The sequence shown here is derived from an EMBL/GenBank/DDBJ whole genome shotgun (WGS) entry which is preliminary data.</text>
</comment>
<dbReference type="EMBL" id="QXGD01005424">
    <property type="protein sequence ID" value="KAE9166241.1"/>
    <property type="molecule type" value="Genomic_DNA"/>
</dbReference>
<sequence>MSSLVMGSSIATCSALLGSSVVSHPTTLRISSARVSDCCNIGCHASARISALS</sequence>
<evidence type="ECO:0000313" key="1">
    <source>
        <dbReference type="EMBL" id="KAE8918588.1"/>
    </source>
</evidence>
<reference evidence="6 7" key="1">
    <citation type="submission" date="2018-08" db="EMBL/GenBank/DDBJ databases">
        <title>Genomic investigation of the strawberry pathogen Phytophthora fragariae indicates pathogenicity is determined by transcriptional variation in three key races.</title>
        <authorList>
            <person name="Adams T.M."/>
            <person name="Armitage A.D."/>
            <person name="Sobczyk M.K."/>
            <person name="Bates H.J."/>
            <person name="Dunwell J.M."/>
            <person name="Nellist C.F."/>
            <person name="Harrison R.J."/>
        </authorList>
    </citation>
    <scope>NUCLEOTIDE SEQUENCE [LARGE SCALE GENOMIC DNA]</scope>
    <source>
        <strain evidence="5 7">A4</strain>
        <strain evidence="3 8">BC-1</strain>
        <strain evidence="4 10">BC-23</strain>
        <strain evidence="1 6">NOV-9</strain>
        <strain evidence="2 9">SCRP245</strain>
    </source>
</reference>